<sequence length="88" mass="10016">MKVRLPLEAVWPTGFRWLQALHLDHLLDITGLRFMLLVGAVISGVFGFSWLLDAIQFRCLQHSPWADEGVGKYACLVKADGEKHRCCY</sequence>
<dbReference type="Proteomes" id="UP001642484">
    <property type="component" value="Unassembled WGS sequence"/>
</dbReference>
<keyword evidence="3" id="KW-1185">Reference proteome</keyword>
<keyword evidence="1" id="KW-0472">Membrane</keyword>
<organism evidence="2 3">
    <name type="scientific">Durusdinium trenchii</name>
    <dbReference type="NCBI Taxonomy" id="1381693"/>
    <lineage>
        <taxon>Eukaryota</taxon>
        <taxon>Sar</taxon>
        <taxon>Alveolata</taxon>
        <taxon>Dinophyceae</taxon>
        <taxon>Suessiales</taxon>
        <taxon>Symbiodiniaceae</taxon>
        <taxon>Durusdinium</taxon>
    </lineage>
</organism>
<keyword evidence="1" id="KW-0812">Transmembrane</keyword>
<accession>A0ABP0KX29</accession>
<dbReference type="EMBL" id="CAXAMN010010313">
    <property type="protein sequence ID" value="CAK9031436.1"/>
    <property type="molecule type" value="Genomic_DNA"/>
</dbReference>
<feature type="transmembrane region" description="Helical" evidence="1">
    <location>
        <begin position="32"/>
        <end position="52"/>
    </location>
</feature>
<name>A0ABP0KX29_9DINO</name>
<comment type="caution">
    <text evidence="2">The sequence shown here is derived from an EMBL/GenBank/DDBJ whole genome shotgun (WGS) entry which is preliminary data.</text>
</comment>
<evidence type="ECO:0000313" key="3">
    <source>
        <dbReference type="Proteomes" id="UP001642484"/>
    </source>
</evidence>
<evidence type="ECO:0000256" key="1">
    <source>
        <dbReference type="SAM" id="Phobius"/>
    </source>
</evidence>
<reference evidence="2 3" key="1">
    <citation type="submission" date="2024-02" db="EMBL/GenBank/DDBJ databases">
        <authorList>
            <person name="Chen Y."/>
            <person name="Shah S."/>
            <person name="Dougan E. K."/>
            <person name="Thang M."/>
            <person name="Chan C."/>
        </authorList>
    </citation>
    <scope>NUCLEOTIDE SEQUENCE [LARGE SCALE GENOMIC DNA]</scope>
</reference>
<protein>
    <submittedName>
        <fullName evidence="2">Uncharacterized protein</fullName>
    </submittedName>
</protein>
<evidence type="ECO:0000313" key="2">
    <source>
        <dbReference type="EMBL" id="CAK9031436.1"/>
    </source>
</evidence>
<keyword evidence="1" id="KW-1133">Transmembrane helix</keyword>
<proteinExistence type="predicted"/>
<gene>
    <name evidence="2" type="ORF">CCMP2556_LOCUS18286</name>
</gene>